<dbReference type="Gene3D" id="2.60.40.10">
    <property type="entry name" value="Immunoglobulins"/>
    <property type="match status" value="5"/>
</dbReference>
<keyword evidence="3" id="KW-0732">Signal</keyword>
<evidence type="ECO:0000313" key="6">
    <source>
        <dbReference type="Proteomes" id="UP000824242"/>
    </source>
</evidence>
<evidence type="ECO:0000256" key="3">
    <source>
        <dbReference type="ARBA" id="ARBA00022729"/>
    </source>
</evidence>
<dbReference type="PANTHER" id="PTHR36108:SF13">
    <property type="entry name" value="COLOSSIN-B-RELATED"/>
    <property type="match status" value="1"/>
</dbReference>
<reference evidence="5" key="1">
    <citation type="submission" date="2020-10" db="EMBL/GenBank/DDBJ databases">
        <authorList>
            <person name="Gilroy R."/>
        </authorList>
    </citation>
    <scope>NUCLEOTIDE SEQUENCE</scope>
    <source>
        <strain evidence="5">ChiSxjej1B13-7958</strain>
    </source>
</reference>
<sequence>METIDGTLIGEDFVTGSDGSVTVPGLKPGTAVKISELTAPEGYEISEAAKETVIQSGETVSVVFRDKKLESLSILKTDADGNPLAGAVFELRTMDGTLVTSVTSGENGLAVVPNLKGDFIVTEVKSPEGYLLDTTPHPVHVEAGKPAQITIKNNAVAGLKIVKTVEQTGDPLEGVTFRIEKPDGGLIGEYTTDEQGQIFVSLEPQTVVVREISAPEGYSVDSTPRTVEIKANDITTLTYKDERLNGIRIRKVDADTGRGIYGVRIMVTDENNDVVGVYTTDHQGYIEIDKELPDGVYYLEEIEAAPGYDLDKVVKRIRIENGKTKVIVWENAREKGQIQILKTSADANPITGQPAGSRLEGAVFEIARADTDRVVGYMVSDYRGVAASEPLPLGRYVVREVTPPTFYQLNSKEFEVELKVQNDIVRVGVQNTSAQISTSVKKSGNTVVVPGQQMRYDFSDICNLSNVPLENFYWHDELPGSVRLAAIHTGTWSQPGLTYSVTYRTNRNSAYRTLASGLLSTQSYDLDCTPSKLGLAADEFITDFRFEFGTVQPGFREQDKPMILVTVNQGLLNGHRFANRTDVGGQYGGKWFTSSFTWVTEVSAPTPVLDYPKTGY</sequence>
<evidence type="ECO:0000256" key="1">
    <source>
        <dbReference type="ARBA" id="ARBA00007257"/>
    </source>
</evidence>
<protein>
    <recommendedName>
        <fullName evidence="4">SpaA-like prealbumin fold domain-containing protein</fullName>
    </recommendedName>
</protein>
<evidence type="ECO:0000313" key="5">
    <source>
        <dbReference type="EMBL" id="HIR48196.1"/>
    </source>
</evidence>
<dbReference type="PANTHER" id="PTHR36108">
    <property type="entry name" value="COLOSSIN-B-RELATED"/>
    <property type="match status" value="1"/>
</dbReference>
<evidence type="ECO:0000259" key="4">
    <source>
        <dbReference type="Pfam" id="PF17802"/>
    </source>
</evidence>
<dbReference type="EMBL" id="DVGZ01000121">
    <property type="protein sequence ID" value="HIR48196.1"/>
    <property type="molecule type" value="Genomic_DNA"/>
</dbReference>
<proteinExistence type="inferred from homology"/>
<dbReference type="InterPro" id="IPR041033">
    <property type="entry name" value="SpaA_PFL_dom_1"/>
</dbReference>
<name>A0A9D1DF02_9FIRM</name>
<feature type="domain" description="SpaA-like prealbumin fold" evidence="4">
    <location>
        <begin position="71"/>
        <end position="154"/>
    </location>
</feature>
<dbReference type="InterPro" id="IPR013783">
    <property type="entry name" value="Ig-like_fold"/>
</dbReference>
<feature type="domain" description="SpaA-like prealbumin fold" evidence="4">
    <location>
        <begin position="159"/>
        <end position="242"/>
    </location>
</feature>
<keyword evidence="2" id="KW-0964">Secreted</keyword>
<feature type="domain" description="SpaA-like prealbumin fold" evidence="4">
    <location>
        <begin position="10"/>
        <end position="68"/>
    </location>
</feature>
<accession>A0A9D1DF02</accession>
<dbReference type="Pfam" id="PF17802">
    <property type="entry name" value="SpaA"/>
    <property type="match status" value="5"/>
</dbReference>
<feature type="domain" description="SpaA-like prealbumin fold" evidence="4">
    <location>
        <begin position="247"/>
        <end position="331"/>
    </location>
</feature>
<comment type="similarity">
    <text evidence="1">Belongs to the serine-aspartate repeat-containing protein (SDr) family.</text>
</comment>
<feature type="domain" description="SpaA-like prealbumin fold" evidence="4">
    <location>
        <begin position="355"/>
        <end position="431"/>
    </location>
</feature>
<dbReference type="Proteomes" id="UP000824242">
    <property type="component" value="Unassembled WGS sequence"/>
</dbReference>
<organism evidence="5 6">
    <name type="scientific">Candidatus Caccousia avicola</name>
    <dbReference type="NCBI Taxonomy" id="2840721"/>
    <lineage>
        <taxon>Bacteria</taxon>
        <taxon>Bacillati</taxon>
        <taxon>Bacillota</taxon>
        <taxon>Clostridia</taxon>
        <taxon>Eubacteriales</taxon>
        <taxon>Oscillospiraceae</taxon>
        <taxon>Oscillospiraceae incertae sedis</taxon>
        <taxon>Candidatus Caccousia</taxon>
    </lineage>
</organism>
<evidence type="ECO:0000256" key="2">
    <source>
        <dbReference type="ARBA" id="ARBA00022525"/>
    </source>
</evidence>
<dbReference type="SUPFAM" id="SSF49478">
    <property type="entry name" value="Cna protein B-type domain"/>
    <property type="match status" value="2"/>
</dbReference>
<gene>
    <name evidence="5" type="ORF">IAB89_11185</name>
</gene>
<reference evidence="5" key="2">
    <citation type="journal article" date="2021" name="PeerJ">
        <title>Extensive microbial diversity within the chicken gut microbiome revealed by metagenomics and culture.</title>
        <authorList>
            <person name="Gilroy R."/>
            <person name="Ravi A."/>
            <person name="Getino M."/>
            <person name="Pursley I."/>
            <person name="Horton D.L."/>
            <person name="Alikhan N.F."/>
            <person name="Baker D."/>
            <person name="Gharbi K."/>
            <person name="Hall N."/>
            <person name="Watson M."/>
            <person name="Adriaenssens E.M."/>
            <person name="Foster-Nyarko E."/>
            <person name="Jarju S."/>
            <person name="Secka A."/>
            <person name="Antonio M."/>
            <person name="Oren A."/>
            <person name="Chaudhuri R.R."/>
            <person name="La Ragione R."/>
            <person name="Hildebrand F."/>
            <person name="Pallen M.J."/>
        </authorList>
    </citation>
    <scope>NUCLEOTIDE SEQUENCE</scope>
    <source>
        <strain evidence="5">ChiSxjej1B13-7958</strain>
    </source>
</reference>
<comment type="caution">
    <text evidence="5">The sequence shown here is derived from an EMBL/GenBank/DDBJ whole genome shotgun (WGS) entry which is preliminary data.</text>
</comment>
<dbReference type="AlphaFoldDB" id="A0A9D1DF02"/>